<organism evidence="1 2">
    <name type="scientific">Robbsia andropogonis</name>
    <dbReference type="NCBI Taxonomy" id="28092"/>
    <lineage>
        <taxon>Bacteria</taxon>
        <taxon>Pseudomonadati</taxon>
        <taxon>Pseudomonadota</taxon>
        <taxon>Betaproteobacteria</taxon>
        <taxon>Burkholderiales</taxon>
        <taxon>Burkholderiaceae</taxon>
        <taxon>Robbsia</taxon>
    </lineage>
</organism>
<dbReference type="PATRIC" id="fig|28092.6.peg.2752"/>
<gene>
    <name evidence="1" type="ORF">WM40_11720</name>
</gene>
<dbReference type="Proteomes" id="UP000033618">
    <property type="component" value="Unassembled WGS sequence"/>
</dbReference>
<name>A0A0F5K0D5_9BURK</name>
<dbReference type="RefSeq" id="WP_024905248.1">
    <property type="nucleotide sequence ID" value="NZ_LAQU01000010.1"/>
</dbReference>
<sequence length="59" mass="6938">MYRESENDVVSFARKDGQQDLEAVSHHALIAVDYLNVLIERRVTECVRDLEFGRVDWSR</sequence>
<dbReference type="EMBL" id="LAQU01000010">
    <property type="protein sequence ID" value="KKB63405.1"/>
    <property type="molecule type" value="Genomic_DNA"/>
</dbReference>
<reference evidence="1 2" key="1">
    <citation type="submission" date="2015-03" db="EMBL/GenBank/DDBJ databases">
        <title>Draft Genome Sequence of Burkholderia andropogonis type strain ICMP2807, isolated from Sorghum bicolor.</title>
        <authorList>
            <person name="Lopes-Santos L."/>
            <person name="Castro D.B."/>
            <person name="Ottoboni L.M."/>
            <person name="Park D."/>
            <person name="Weirc B.S."/>
            <person name="Destefano S.A."/>
        </authorList>
    </citation>
    <scope>NUCLEOTIDE SEQUENCE [LARGE SCALE GENOMIC DNA]</scope>
    <source>
        <strain evidence="1 2">ICMP2807</strain>
    </source>
</reference>
<evidence type="ECO:0000313" key="2">
    <source>
        <dbReference type="Proteomes" id="UP000033618"/>
    </source>
</evidence>
<comment type="caution">
    <text evidence="1">The sequence shown here is derived from an EMBL/GenBank/DDBJ whole genome shotgun (WGS) entry which is preliminary data.</text>
</comment>
<accession>A0A0F5K0D5</accession>
<evidence type="ECO:0000313" key="1">
    <source>
        <dbReference type="EMBL" id="KKB63405.1"/>
    </source>
</evidence>
<proteinExistence type="predicted"/>
<dbReference type="AlphaFoldDB" id="A0A0F5K0D5"/>
<protein>
    <submittedName>
        <fullName evidence="1">Uncharacterized protein</fullName>
    </submittedName>
</protein>
<keyword evidence="2" id="KW-1185">Reference proteome</keyword>